<comment type="subcellular location">
    <subcellularLocation>
        <location evidence="1">Membrane</location>
        <topology evidence="1">Multi-pass membrane protein</topology>
    </subcellularLocation>
</comment>
<evidence type="ECO:0000256" key="4">
    <source>
        <dbReference type="ARBA" id="ARBA00023136"/>
    </source>
</evidence>
<dbReference type="AlphaFoldDB" id="A0A1C3N761"/>
<dbReference type="STRING" id="307121.GA0070620_3951"/>
<organism evidence="8 9">
    <name type="scientific">Micromonospora krabiensis</name>
    <dbReference type="NCBI Taxonomy" id="307121"/>
    <lineage>
        <taxon>Bacteria</taxon>
        <taxon>Bacillati</taxon>
        <taxon>Actinomycetota</taxon>
        <taxon>Actinomycetes</taxon>
        <taxon>Micromonosporales</taxon>
        <taxon>Micromonosporaceae</taxon>
        <taxon>Micromonospora</taxon>
    </lineage>
</organism>
<dbReference type="InterPro" id="IPR049453">
    <property type="entry name" value="Memb_transporter_dom"/>
</dbReference>
<name>A0A1C3N761_9ACTN</name>
<evidence type="ECO:0000256" key="1">
    <source>
        <dbReference type="ARBA" id="ARBA00004141"/>
    </source>
</evidence>
<accession>A0A1C3N761</accession>
<dbReference type="Proteomes" id="UP000199393">
    <property type="component" value="Chromosome I"/>
</dbReference>
<evidence type="ECO:0000256" key="3">
    <source>
        <dbReference type="ARBA" id="ARBA00022989"/>
    </source>
</evidence>
<dbReference type="OrthoDB" id="5198202at2"/>
<dbReference type="PATRIC" id="fig|307121.4.peg.4037"/>
<keyword evidence="4 6" id="KW-0472">Membrane</keyword>
<evidence type="ECO:0000313" key="8">
    <source>
        <dbReference type="EMBL" id="SBV28408.1"/>
    </source>
</evidence>
<keyword evidence="2 6" id="KW-0812">Transmembrane</keyword>
<feature type="domain" description="Integral membrane bound transporter" evidence="7">
    <location>
        <begin position="62"/>
        <end position="184"/>
    </location>
</feature>
<evidence type="ECO:0000256" key="6">
    <source>
        <dbReference type="SAM" id="Phobius"/>
    </source>
</evidence>
<feature type="region of interest" description="Disordered" evidence="5">
    <location>
        <begin position="408"/>
        <end position="452"/>
    </location>
</feature>
<feature type="transmembrane region" description="Helical" evidence="6">
    <location>
        <begin position="97"/>
        <end position="117"/>
    </location>
</feature>
<feature type="transmembrane region" description="Helical" evidence="6">
    <location>
        <begin position="129"/>
        <end position="159"/>
    </location>
</feature>
<evidence type="ECO:0000256" key="2">
    <source>
        <dbReference type="ARBA" id="ARBA00022692"/>
    </source>
</evidence>
<evidence type="ECO:0000259" key="7">
    <source>
        <dbReference type="Pfam" id="PF13515"/>
    </source>
</evidence>
<gene>
    <name evidence="8" type="ORF">GA0070620_3951</name>
</gene>
<feature type="transmembrane region" description="Helical" evidence="6">
    <location>
        <begin position="46"/>
        <end position="65"/>
    </location>
</feature>
<evidence type="ECO:0000256" key="5">
    <source>
        <dbReference type="SAM" id="MobiDB-lite"/>
    </source>
</evidence>
<evidence type="ECO:0000313" key="9">
    <source>
        <dbReference type="Proteomes" id="UP000199393"/>
    </source>
</evidence>
<dbReference type="GO" id="GO:0016020">
    <property type="term" value="C:membrane"/>
    <property type="evidence" value="ECO:0007669"/>
    <property type="project" value="UniProtKB-SubCell"/>
</dbReference>
<keyword evidence="9" id="KW-1185">Reference proteome</keyword>
<sequence>MADDRPAAAPARSPFGAMTERGGARVALARHRGGEAGKIRLRQLEITLVIAVQSGLAAALAALLAQHLLGPGAHVFAPAAAVATIASAIGQRARRTFELLAGVGLGIIIGDLLRFALGTGPWQTGMVVGLAIATALLVAGRGGALVGQAGGTAVLISTLAPMDRGLEVPRILDAIVGSGIGLLVVALLVPVNPIRVLDRAAAPIFEIVTHQLEEVAASLRARDAQRAIAALERLRGLEADIGRLNEALSGADEVVTLAPARWHRRAQFHRYARGVTHLERFALGVRLLARWSSTAIQYGEPIPEELPAAMNRLGAAVRALHIDCRKDTKFNETKAITLEAADLAGRAWGHGLRAFGDALVTDLRAASSDLIRATGYEADEANRLVRTAAGAGEAAIRPPVHRRLHRAGLRNISADGTGRDPRSARRATVRRRAERARNGRRAGHPRRGSPAR</sequence>
<feature type="transmembrane region" description="Helical" evidence="6">
    <location>
        <begin position="171"/>
        <end position="191"/>
    </location>
</feature>
<protein>
    <submittedName>
        <fullName evidence="8">Uncharacterized membrane protein YgaE, UPF0421/DUF939 family</fullName>
    </submittedName>
</protein>
<feature type="transmembrane region" description="Helical" evidence="6">
    <location>
        <begin position="71"/>
        <end position="90"/>
    </location>
</feature>
<proteinExistence type="predicted"/>
<reference evidence="9" key="1">
    <citation type="submission" date="2016-06" db="EMBL/GenBank/DDBJ databases">
        <authorList>
            <person name="Varghese N."/>
        </authorList>
    </citation>
    <scope>NUCLEOTIDE SEQUENCE [LARGE SCALE GENOMIC DNA]</scope>
    <source>
        <strain evidence="9">DSM 45344</strain>
    </source>
</reference>
<dbReference type="Pfam" id="PF13515">
    <property type="entry name" value="FUSC_2"/>
    <property type="match status" value="1"/>
</dbReference>
<keyword evidence="3 6" id="KW-1133">Transmembrane helix</keyword>
<feature type="compositionally biased region" description="Basic residues" evidence="5">
    <location>
        <begin position="424"/>
        <end position="452"/>
    </location>
</feature>
<dbReference type="EMBL" id="LT598496">
    <property type="protein sequence ID" value="SBV28408.1"/>
    <property type="molecule type" value="Genomic_DNA"/>
</dbReference>